<feature type="domain" description="HRDC" evidence="10">
    <location>
        <begin position="435"/>
        <end position="515"/>
    </location>
</feature>
<dbReference type="Pfam" id="PF08066">
    <property type="entry name" value="PMC2NT"/>
    <property type="match status" value="1"/>
</dbReference>
<keyword evidence="3" id="KW-0540">Nuclease</keyword>
<proteinExistence type="inferred from homology"/>
<keyword evidence="4" id="KW-0378">Hydrolase</keyword>
<dbReference type="InterPro" id="IPR019825">
    <property type="entry name" value="Lectin_legB_Mn/Ca_BS"/>
</dbReference>
<dbReference type="InterPro" id="IPR012588">
    <property type="entry name" value="Exosome-assoc_fac_Rrp6_N"/>
</dbReference>
<reference evidence="11" key="1">
    <citation type="journal article" date="2020" name="Stud. Mycol.">
        <title>101 Dothideomycetes genomes: a test case for predicting lifestyles and emergence of pathogens.</title>
        <authorList>
            <person name="Haridas S."/>
            <person name="Albert R."/>
            <person name="Binder M."/>
            <person name="Bloem J."/>
            <person name="Labutti K."/>
            <person name="Salamov A."/>
            <person name="Andreopoulos B."/>
            <person name="Baker S."/>
            <person name="Barry K."/>
            <person name="Bills G."/>
            <person name="Bluhm B."/>
            <person name="Cannon C."/>
            <person name="Castanera R."/>
            <person name="Culley D."/>
            <person name="Daum C."/>
            <person name="Ezra D."/>
            <person name="Gonzalez J."/>
            <person name="Henrissat B."/>
            <person name="Kuo A."/>
            <person name="Liang C."/>
            <person name="Lipzen A."/>
            <person name="Lutzoni F."/>
            <person name="Magnuson J."/>
            <person name="Mondo S."/>
            <person name="Nolan M."/>
            <person name="Ohm R."/>
            <person name="Pangilinan J."/>
            <person name="Park H.-J."/>
            <person name="Ramirez L."/>
            <person name="Alfaro M."/>
            <person name="Sun H."/>
            <person name="Tritt A."/>
            <person name="Yoshinaga Y."/>
            <person name="Zwiers L.-H."/>
            <person name="Turgeon B."/>
            <person name="Goodwin S."/>
            <person name="Spatafora J."/>
            <person name="Crous P."/>
            <person name="Grigoriev I."/>
        </authorList>
    </citation>
    <scope>NUCLEOTIDE SEQUENCE</scope>
    <source>
        <strain evidence="11">CBS 122367</strain>
    </source>
</reference>
<evidence type="ECO:0000256" key="7">
    <source>
        <dbReference type="ARBA" id="ARBA00023242"/>
    </source>
</evidence>
<evidence type="ECO:0000256" key="8">
    <source>
        <dbReference type="ARBA" id="ARBA00043957"/>
    </source>
</evidence>
<dbReference type="GO" id="GO:0000176">
    <property type="term" value="C:nuclear exosome (RNase complex)"/>
    <property type="evidence" value="ECO:0007669"/>
    <property type="project" value="InterPro"/>
</dbReference>
<evidence type="ECO:0000256" key="2">
    <source>
        <dbReference type="ARBA" id="ARBA00022552"/>
    </source>
</evidence>
<dbReference type="GO" id="GO:0071036">
    <property type="term" value="P:nuclear polyadenylation-dependent snoRNA catabolic process"/>
    <property type="evidence" value="ECO:0007669"/>
    <property type="project" value="TreeGrafter"/>
</dbReference>
<dbReference type="FunFam" id="3.30.420.10:FF:000059">
    <property type="entry name" value="Exosome complex exonuclease Rrp6"/>
    <property type="match status" value="1"/>
</dbReference>
<dbReference type="SUPFAM" id="SSF47819">
    <property type="entry name" value="HRDC-like"/>
    <property type="match status" value="1"/>
</dbReference>
<dbReference type="InterPro" id="IPR045092">
    <property type="entry name" value="Rrp6-like"/>
</dbReference>
<feature type="compositionally biased region" description="Basic and acidic residues" evidence="9">
    <location>
        <begin position="618"/>
        <end position="630"/>
    </location>
</feature>
<dbReference type="FunFam" id="1.10.150.80:FF:000001">
    <property type="entry name" value="Putative exosome component 10"/>
    <property type="match status" value="1"/>
</dbReference>
<evidence type="ECO:0000256" key="3">
    <source>
        <dbReference type="ARBA" id="ARBA00022722"/>
    </source>
</evidence>
<comment type="similarity">
    <text evidence="8">Belongs to the exosome component 10/RRP6 family.</text>
</comment>
<dbReference type="EMBL" id="MU005578">
    <property type="protein sequence ID" value="KAF2685901.1"/>
    <property type="molecule type" value="Genomic_DNA"/>
</dbReference>
<dbReference type="Gene3D" id="3.30.420.10">
    <property type="entry name" value="Ribonuclease H-like superfamily/Ribonuclease H"/>
    <property type="match status" value="1"/>
</dbReference>
<dbReference type="GO" id="GO:0003727">
    <property type="term" value="F:single-stranded RNA binding"/>
    <property type="evidence" value="ECO:0007669"/>
    <property type="project" value="TreeGrafter"/>
</dbReference>
<name>A0A6G1J6R2_9PLEO</name>
<evidence type="ECO:0000256" key="6">
    <source>
        <dbReference type="ARBA" id="ARBA00022839"/>
    </source>
</evidence>
<sequence length="788" mass="88323">MDSFKTLQDSISAALKSTTLSATNLSGADIAFQRSLNPSAGTALDSQNARLLQLAQRLLENAAASSDAVGPKLPDAEAIDGNWRGVVDVIDSLLEKADTSLDEYTGVVKRISPGADQAAAAVKPRTNIAVQPKHIPKPQLIFEHPPDNYQTGGFRPLLTTKPHAMVPLEQCLKTFRDKRDREQYPHPYQTEIEAYEYPSEMYDQEEPEKYKPFETTSATFVDTPEALAEMLAELKKADHIAIDVEHHDNRSYIGLVSLMQISTRDKDWIVDTLKPWRRRLECLNEVFADPSKIKVLHGAYMDIVWLQRDLGLYIVGLFDTFHAARALSYPGASLAYLLDKFVGFKAQKQHQLADWRVRPLTQELLEYARADTHFLLYIFDEMRNALVAVEKVGEVLSKSKETALQRYEHPIYDAEYGLGRPGWFNLVSRTPVQFTPQQFAVFRAVHKWRDDVAREEDDSPLFIMPNHAVFSIGRYMPEDKAALFNAVQHVSHILRARADELVRIIFEAKESGVNGPDLYVTLQRVANLKEAEYARSEATPVKAPVPTPVVATQQPVVAVEFDTKALRATTSSFWGDLGPTEQRRAMSSVDVNLALPLPPLTAEIFADANGIADSPSPVHEKPTFIPKEDRPEEDERTDIFVVKQLGGRKRKRTDAAEEPVESTPRLDVMQGDEIMLEDEDPETVKRREKAERKAARKAKKEADRAAVAGSLNYDEDEPAFDYANAPSVLHAQDKERQERKGKDRKGRKEKKSPGGFNPFQKTGDAPKGLGRAPAAQKERAGKSRTFSS</sequence>
<dbReference type="PROSITE" id="PS50967">
    <property type="entry name" value="HRDC"/>
    <property type="match status" value="1"/>
</dbReference>
<evidence type="ECO:0000256" key="5">
    <source>
        <dbReference type="ARBA" id="ARBA00022835"/>
    </source>
</evidence>
<dbReference type="InterPro" id="IPR036397">
    <property type="entry name" value="RNaseH_sf"/>
</dbReference>
<dbReference type="SMART" id="SM00474">
    <property type="entry name" value="35EXOc"/>
    <property type="match status" value="1"/>
</dbReference>
<dbReference type="GO" id="GO:0071051">
    <property type="term" value="P:poly(A)-dependent snoRNA 3'-end processing"/>
    <property type="evidence" value="ECO:0007669"/>
    <property type="project" value="TreeGrafter"/>
</dbReference>
<keyword evidence="2" id="KW-0698">rRNA processing</keyword>
<dbReference type="InterPro" id="IPR044876">
    <property type="entry name" value="HRDC_dom_sf"/>
</dbReference>
<dbReference type="GO" id="GO:0071035">
    <property type="term" value="P:nuclear polyadenylation-dependent rRNA catabolic process"/>
    <property type="evidence" value="ECO:0007669"/>
    <property type="project" value="TreeGrafter"/>
</dbReference>
<dbReference type="InterPro" id="IPR010997">
    <property type="entry name" value="HRDC-like_sf"/>
</dbReference>
<dbReference type="InterPro" id="IPR002121">
    <property type="entry name" value="HRDC_dom"/>
</dbReference>
<dbReference type="Pfam" id="PF01612">
    <property type="entry name" value="DNA_pol_A_exo1"/>
    <property type="match status" value="1"/>
</dbReference>
<dbReference type="InterPro" id="IPR049559">
    <property type="entry name" value="Rrp6p-like_exo"/>
</dbReference>
<keyword evidence="6" id="KW-0269">Exonuclease</keyword>
<feature type="compositionally biased region" description="Basic and acidic residues" evidence="9">
    <location>
        <begin position="682"/>
        <end position="693"/>
    </location>
</feature>
<dbReference type="AlphaFoldDB" id="A0A6G1J6R2"/>
<dbReference type="GO" id="GO:0071037">
    <property type="term" value="P:nuclear polyadenylation-dependent snRNA catabolic process"/>
    <property type="evidence" value="ECO:0007669"/>
    <property type="project" value="TreeGrafter"/>
</dbReference>
<dbReference type="GO" id="GO:0071039">
    <property type="term" value="P:nuclear polyadenylation-dependent CUT catabolic process"/>
    <property type="evidence" value="ECO:0007669"/>
    <property type="project" value="TreeGrafter"/>
</dbReference>
<dbReference type="Proteomes" id="UP000799291">
    <property type="component" value="Unassembled WGS sequence"/>
</dbReference>
<evidence type="ECO:0000256" key="9">
    <source>
        <dbReference type="SAM" id="MobiDB-lite"/>
    </source>
</evidence>
<dbReference type="GO" id="GO:0071038">
    <property type="term" value="P:TRAMP-dependent tRNA surveillance pathway"/>
    <property type="evidence" value="ECO:0007669"/>
    <property type="project" value="TreeGrafter"/>
</dbReference>
<dbReference type="GO" id="GO:0000467">
    <property type="term" value="P:exonucleolytic trimming to generate mature 3'-end of 5.8S rRNA from tricistronic rRNA transcript (SSU-rRNA, 5.8S rRNA, LSU-rRNA)"/>
    <property type="evidence" value="ECO:0007669"/>
    <property type="project" value="InterPro"/>
</dbReference>
<dbReference type="GO" id="GO:0000166">
    <property type="term" value="F:nucleotide binding"/>
    <property type="evidence" value="ECO:0007669"/>
    <property type="project" value="InterPro"/>
</dbReference>
<dbReference type="PANTHER" id="PTHR12124">
    <property type="entry name" value="POLYMYOSITIS/SCLERODERMA AUTOANTIGEN-RELATED"/>
    <property type="match status" value="1"/>
</dbReference>
<dbReference type="Pfam" id="PF00570">
    <property type="entry name" value="HRDC"/>
    <property type="match status" value="1"/>
</dbReference>
<dbReference type="PROSITE" id="PS00307">
    <property type="entry name" value="LECTIN_LEGUME_BETA"/>
    <property type="match status" value="1"/>
</dbReference>
<evidence type="ECO:0000313" key="11">
    <source>
        <dbReference type="EMBL" id="KAF2685901.1"/>
    </source>
</evidence>
<accession>A0A6G1J6R2</accession>
<protein>
    <recommendedName>
        <fullName evidence="10">HRDC domain-containing protein</fullName>
    </recommendedName>
</protein>
<feature type="region of interest" description="Disordered" evidence="9">
    <location>
        <begin position="611"/>
        <end position="788"/>
    </location>
</feature>
<dbReference type="InterPro" id="IPR012337">
    <property type="entry name" value="RNaseH-like_sf"/>
</dbReference>
<keyword evidence="12" id="KW-1185">Reference proteome</keyword>
<dbReference type="Gene3D" id="1.10.150.80">
    <property type="entry name" value="HRDC domain"/>
    <property type="match status" value="1"/>
</dbReference>
<evidence type="ECO:0000256" key="4">
    <source>
        <dbReference type="ARBA" id="ARBA00022801"/>
    </source>
</evidence>
<evidence type="ECO:0000259" key="10">
    <source>
        <dbReference type="PROSITE" id="PS50967"/>
    </source>
</evidence>
<dbReference type="GO" id="GO:0071040">
    <property type="term" value="P:nuclear polyadenylation-dependent antisense transcript catabolic process"/>
    <property type="evidence" value="ECO:0007669"/>
    <property type="project" value="TreeGrafter"/>
</dbReference>
<comment type="subcellular location">
    <subcellularLocation>
        <location evidence="1">Nucleus</location>
    </subcellularLocation>
</comment>
<dbReference type="PANTHER" id="PTHR12124:SF47">
    <property type="entry name" value="EXOSOME COMPONENT 10"/>
    <property type="match status" value="1"/>
</dbReference>
<feature type="compositionally biased region" description="Basic and acidic residues" evidence="9">
    <location>
        <begin position="731"/>
        <end position="741"/>
    </location>
</feature>
<dbReference type="OrthoDB" id="2250022at2759"/>
<dbReference type="GO" id="GO:0071044">
    <property type="term" value="P:histone mRNA catabolic process"/>
    <property type="evidence" value="ECO:0007669"/>
    <property type="project" value="TreeGrafter"/>
</dbReference>
<organism evidence="11 12">
    <name type="scientific">Lentithecium fluviatile CBS 122367</name>
    <dbReference type="NCBI Taxonomy" id="1168545"/>
    <lineage>
        <taxon>Eukaryota</taxon>
        <taxon>Fungi</taxon>
        <taxon>Dikarya</taxon>
        <taxon>Ascomycota</taxon>
        <taxon>Pezizomycotina</taxon>
        <taxon>Dothideomycetes</taxon>
        <taxon>Pleosporomycetidae</taxon>
        <taxon>Pleosporales</taxon>
        <taxon>Massarineae</taxon>
        <taxon>Lentitheciaceae</taxon>
        <taxon>Lentithecium</taxon>
    </lineage>
</organism>
<dbReference type="SUPFAM" id="SSF53098">
    <property type="entry name" value="Ribonuclease H-like"/>
    <property type="match status" value="1"/>
</dbReference>
<evidence type="ECO:0000256" key="1">
    <source>
        <dbReference type="ARBA" id="ARBA00004123"/>
    </source>
</evidence>
<gene>
    <name evidence="11" type="ORF">K458DRAFT_299649</name>
</gene>
<evidence type="ECO:0000313" key="12">
    <source>
        <dbReference type="Proteomes" id="UP000799291"/>
    </source>
</evidence>
<keyword evidence="5" id="KW-0271">Exosome</keyword>
<dbReference type="GO" id="GO:0000175">
    <property type="term" value="F:3'-5'-RNA exonuclease activity"/>
    <property type="evidence" value="ECO:0007669"/>
    <property type="project" value="InterPro"/>
</dbReference>
<dbReference type="CDD" id="cd06147">
    <property type="entry name" value="Rrp6p_like_exo"/>
    <property type="match status" value="1"/>
</dbReference>
<dbReference type="GO" id="GO:0005730">
    <property type="term" value="C:nucleolus"/>
    <property type="evidence" value="ECO:0007669"/>
    <property type="project" value="TreeGrafter"/>
</dbReference>
<dbReference type="InterPro" id="IPR002562">
    <property type="entry name" value="3'-5'_exonuclease_dom"/>
</dbReference>
<keyword evidence="7" id="KW-0539">Nucleus</keyword>